<evidence type="ECO:0000313" key="8">
    <source>
        <dbReference type="Proteomes" id="UP000226712"/>
    </source>
</evidence>
<accession>A0A2D6LQ99</accession>
<comment type="caution">
    <text evidence="7">The sequence shown here is derived from an EMBL/GenBank/DDBJ whole genome shotgun (WGS) entry which is preliminary data.</text>
</comment>
<dbReference type="AlphaFoldDB" id="A0A2D6LQ99"/>
<dbReference type="Pfam" id="PF14464">
    <property type="entry name" value="Prok-JAB"/>
    <property type="match status" value="1"/>
</dbReference>
<dbReference type="InterPro" id="IPR028090">
    <property type="entry name" value="JAB_dom_prok"/>
</dbReference>
<dbReference type="EMBL" id="NZBD01000015">
    <property type="protein sequence ID" value="MAG18377.1"/>
    <property type="molecule type" value="Genomic_DNA"/>
</dbReference>
<evidence type="ECO:0000256" key="5">
    <source>
        <dbReference type="ARBA" id="ARBA00023049"/>
    </source>
</evidence>
<proteinExistence type="predicted"/>
<dbReference type="GO" id="GO:0006508">
    <property type="term" value="P:proteolysis"/>
    <property type="evidence" value="ECO:0007669"/>
    <property type="project" value="UniProtKB-KW"/>
</dbReference>
<evidence type="ECO:0000256" key="1">
    <source>
        <dbReference type="ARBA" id="ARBA00022670"/>
    </source>
</evidence>
<evidence type="ECO:0000256" key="3">
    <source>
        <dbReference type="ARBA" id="ARBA00022801"/>
    </source>
</evidence>
<keyword evidence="4" id="KW-0862">Zinc</keyword>
<dbReference type="SUPFAM" id="SSF102712">
    <property type="entry name" value="JAB1/MPN domain"/>
    <property type="match status" value="1"/>
</dbReference>
<evidence type="ECO:0000259" key="6">
    <source>
        <dbReference type="Pfam" id="PF14464"/>
    </source>
</evidence>
<keyword evidence="3" id="KW-0378">Hydrolase</keyword>
<organism evidence="7 8">
    <name type="scientific">Candidatus Iainarchaeum sp</name>
    <dbReference type="NCBI Taxonomy" id="3101447"/>
    <lineage>
        <taxon>Archaea</taxon>
        <taxon>Candidatus Iainarchaeota</taxon>
        <taxon>Candidatus Iainarchaeia</taxon>
        <taxon>Candidatus Iainarchaeales</taxon>
        <taxon>Candidatus Iainarchaeaceae</taxon>
        <taxon>Candidatus Iainarchaeum</taxon>
    </lineage>
</organism>
<dbReference type="Gene3D" id="3.40.140.10">
    <property type="entry name" value="Cytidine Deaminase, domain 2"/>
    <property type="match status" value="1"/>
</dbReference>
<protein>
    <submittedName>
        <fullName evidence="7">Peptidase</fullName>
    </submittedName>
</protein>
<evidence type="ECO:0000256" key="2">
    <source>
        <dbReference type="ARBA" id="ARBA00022723"/>
    </source>
</evidence>
<reference evidence="8" key="1">
    <citation type="submission" date="2017-09" db="EMBL/GenBank/DDBJ databases">
        <title>The Reconstruction of 2,631 Draft Metagenome-Assembled Genomes from the Global Oceans.</title>
        <authorList>
            <person name="Tully B.J."/>
            <person name="Graham E.D."/>
            <person name="Heidelberg J.F."/>
        </authorList>
    </citation>
    <scope>NUCLEOTIDE SEQUENCE [LARGE SCALE GENOMIC DNA]</scope>
</reference>
<dbReference type="Proteomes" id="UP000226712">
    <property type="component" value="Unassembled WGS sequence"/>
</dbReference>
<sequence length="119" mass="13558">MFMIKKEVVESIIMAARNVYPDEFFSMLGGTSKLIEELVIVPATYGKNFSSFRSDLIPFDKKIIGTIHSHPSVYNHPSKADLDAFRKFGNIHIIISHPYDLNTIRAFDNKGNQEQLKVI</sequence>
<keyword evidence="2" id="KW-0479">Metal-binding</keyword>
<evidence type="ECO:0000313" key="7">
    <source>
        <dbReference type="EMBL" id="MAG18377.1"/>
    </source>
</evidence>
<name>A0A2D6LQ99_9ARCH</name>
<dbReference type="GO" id="GO:0008237">
    <property type="term" value="F:metallopeptidase activity"/>
    <property type="evidence" value="ECO:0007669"/>
    <property type="project" value="UniProtKB-KW"/>
</dbReference>
<gene>
    <name evidence="7" type="ORF">CL944_02805</name>
</gene>
<evidence type="ECO:0000256" key="4">
    <source>
        <dbReference type="ARBA" id="ARBA00022833"/>
    </source>
</evidence>
<dbReference type="GO" id="GO:0046872">
    <property type="term" value="F:metal ion binding"/>
    <property type="evidence" value="ECO:0007669"/>
    <property type="project" value="UniProtKB-KW"/>
</dbReference>
<feature type="domain" description="JAB" evidence="6">
    <location>
        <begin position="6"/>
        <end position="107"/>
    </location>
</feature>
<keyword evidence="1" id="KW-0645">Protease</keyword>
<keyword evidence="5" id="KW-0482">Metalloprotease</keyword>